<keyword evidence="9" id="KW-0449">Lipoprotein</keyword>
<dbReference type="GO" id="GO:0004099">
    <property type="term" value="F:chitin deacetylase activity"/>
    <property type="evidence" value="ECO:0007669"/>
    <property type="project" value="UniProtKB-EC"/>
</dbReference>
<organism evidence="17 18">
    <name type="scientific">Serendipita indica (strain DSM 11827)</name>
    <name type="common">Root endophyte fungus</name>
    <name type="synonym">Piriformospora indica</name>
    <dbReference type="NCBI Taxonomy" id="1109443"/>
    <lineage>
        <taxon>Eukaryota</taxon>
        <taxon>Fungi</taxon>
        <taxon>Dikarya</taxon>
        <taxon>Basidiomycota</taxon>
        <taxon>Agaricomycotina</taxon>
        <taxon>Agaricomycetes</taxon>
        <taxon>Sebacinales</taxon>
        <taxon>Serendipitaceae</taxon>
        <taxon>Serendipita</taxon>
    </lineage>
</organism>
<dbReference type="GO" id="GO:0005886">
    <property type="term" value="C:plasma membrane"/>
    <property type="evidence" value="ECO:0007669"/>
    <property type="project" value="UniProtKB-SubCell"/>
</dbReference>
<dbReference type="GO" id="GO:0071555">
    <property type="term" value="P:cell wall organization"/>
    <property type="evidence" value="ECO:0007669"/>
    <property type="project" value="UniProtKB-KW"/>
</dbReference>
<dbReference type="GO" id="GO:0000272">
    <property type="term" value="P:polysaccharide catabolic process"/>
    <property type="evidence" value="ECO:0007669"/>
    <property type="project" value="UniProtKB-KW"/>
</dbReference>
<evidence type="ECO:0000313" key="17">
    <source>
        <dbReference type="EMBL" id="CCA68104.1"/>
    </source>
</evidence>
<comment type="catalytic activity">
    <reaction evidence="13">
        <text>[(1-&gt;4)-N-acetyl-beta-D-glucosaminyl](n) + n H2O = chitosan + n acetate</text>
        <dbReference type="Rhea" id="RHEA:10464"/>
        <dbReference type="Rhea" id="RHEA-COMP:9593"/>
        <dbReference type="Rhea" id="RHEA-COMP:9597"/>
        <dbReference type="ChEBI" id="CHEBI:15377"/>
        <dbReference type="ChEBI" id="CHEBI:17029"/>
        <dbReference type="ChEBI" id="CHEBI:30089"/>
        <dbReference type="ChEBI" id="CHEBI:57704"/>
        <dbReference type="EC" id="3.5.1.41"/>
    </reaction>
    <physiologicalReaction direction="left-to-right" evidence="13">
        <dbReference type="Rhea" id="RHEA:10465"/>
    </physiologicalReaction>
</comment>
<evidence type="ECO:0000256" key="6">
    <source>
        <dbReference type="ARBA" id="ARBA00023136"/>
    </source>
</evidence>
<dbReference type="AlphaFoldDB" id="G4T9W1"/>
<feature type="chain" id="PRO_5003468293" description="chitin deacetylase" evidence="15">
    <location>
        <begin position="19"/>
        <end position="444"/>
    </location>
</feature>
<dbReference type="eggNOG" id="ENOG502QZU8">
    <property type="taxonomic scope" value="Eukaryota"/>
</dbReference>
<evidence type="ECO:0000256" key="14">
    <source>
        <dbReference type="SAM" id="MobiDB-lite"/>
    </source>
</evidence>
<keyword evidence="18" id="KW-1185">Reference proteome</keyword>
<evidence type="ECO:0000256" key="4">
    <source>
        <dbReference type="ARBA" id="ARBA00022622"/>
    </source>
</evidence>
<keyword evidence="3" id="KW-1003">Cell membrane</keyword>
<evidence type="ECO:0000256" key="8">
    <source>
        <dbReference type="ARBA" id="ARBA00023285"/>
    </source>
</evidence>
<dbReference type="Gene3D" id="3.20.20.370">
    <property type="entry name" value="Glycoside hydrolase/deacetylase"/>
    <property type="match status" value="1"/>
</dbReference>
<reference evidence="17 18" key="1">
    <citation type="journal article" date="2011" name="PLoS Pathog.">
        <title>Endophytic Life Strategies Decoded by Genome and Transcriptome Analyses of the Mutualistic Root Symbiont Piriformospora indica.</title>
        <authorList>
            <person name="Zuccaro A."/>
            <person name="Lahrmann U."/>
            <person name="Guldener U."/>
            <person name="Langen G."/>
            <person name="Pfiffi S."/>
            <person name="Biedenkopf D."/>
            <person name="Wong P."/>
            <person name="Samans B."/>
            <person name="Grimm C."/>
            <person name="Basiewicz M."/>
            <person name="Murat C."/>
            <person name="Martin F."/>
            <person name="Kogel K.H."/>
        </authorList>
    </citation>
    <scope>NUCLEOTIDE SEQUENCE [LARGE SCALE GENOMIC DNA]</scope>
    <source>
        <strain evidence="17 18">DSM 11827</strain>
    </source>
</reference>
<evidence type="ECO:0000256" key="12">
    <source>
        <dbReference type="ARBA" id="ARBA00024056"/>
    </source>
</evidence>
<dbReference type="InterPro" id="IPR011330">
    <property type="entry name" value="Glyco_hydro/deAcase_b/a-brl"/>
</dbReference>
<dbReference type="Proteomes" id="UP000007148">
    <property type="component" value="Unassembled WGS sequence"/>
</dbReference>
<evidence type="ECO:0000256" key="1">
    <source>
        <dbReference type="ARBA" id="ARBA00001941"/>
    </source>
</evidence>
<dbReference type="Pfam" id="PF01522">
    <property type="entry name" value="Polysacc_deac_1"/>
    <property type="match status" value="1"/>
</dbReference>
<dbReference type="InterPro" id="IPR002509">
    <property type="entry name" value="NODB_dom"/>
</dbReference>
<keyword evidence="7" id="KW-0119">Carbohydrate metabolism</keyword>
<evidence type="ECO:0000256" key="5">
    <source>
        <dbReference type="ARBA" id="ARBA00023024"/>
    </source>
</evidence>
<dbReference type="PROSITE" id="PS51677">
    <property type="entry name" value="NODB"/>
    <property type="match status" value="1"/>
</dbReference>
<dbReference type="GO" id="GO:0009272">
    <property type="term" value="P:fungal-type cell wall biogenesis"/>
    <property type="evidence" value="ECO:0007669"/>
    <property type="project" value="UniProtKB-ARBA"/>
</dbReference>
<comment type="subcellular location">
    <subcellularLocation>
        <location evidence="2">Cell membrane</location>
        <topology evidence="2">Lipid-anchor</topology>
        <topology evidence="2">GPI-anchor</topology>
    </subcellularLocation>
</comment>
<comment type="caution">
    <text evidence="17">The sequence shown here is derived from an EMBL/GenBank/DDBJ whole genome shotgun (WGS) entry which is preliminary data.</text>
</comment>
<dbReference type="GO" id="GO:0006032">
    <property type="term" value="P:chitin catabolic process"/>
    <property type="evidence" value="ECO:0007669"/>
    <property type="project" value="UniProtKB-KW"/>
</dbReference>
<feature type="signal peptide" evidence="15">
    <location>
        <begin position="1"/>
        <end position="18"/>
    </location>
</feature>
<evidence type="ECO:0000256" key="7">
    <source>
        <dbReference type="ARBA" id="ARBA00023277"/>
    </source>
</evidence>
<evidence type="ECO:0000256" key="9">
    <source>
        <dbReference type="ARBA" id="ARBA00023288"/>
    </source>
</evidence>
<dbReference type="InParanoid" id="G4T9W1"/>
<dbReference type="EMBL" id="CAFZ01000026">
    <property type="protein sequence ID" value="CCA68104.1"/>
    <property type="molecule type" value="Genomic_DNA"/>
</dbReference>
<keyword evidence="4" id="KW-0325">Glycoprotein</keyword>
<keyword evidence="5" id="KW-0146">Chitin degradation</keyword>
<dbReference type="EC" id="3.5.1.41" evidence="12"/>
<feature type="region of interest" description="Disordered" evidence="14">
    <location>
        <begin position="375"/>
        <end position="420"/>
    </location>
</feature>
<name>G4T9W1_SERID</name>
<gene>
    <name evidence="17" type="ORF">PIIN_01972</name>
</gene>
<dbReference type="InterPro" id="IPR050248">
    <property type="entry name" value="Polysacc_deacetylase_ArnD"/>
</dbReference>
<dbReference type="OMA" id="GDIWDAP"/>
<evidence type="ECO:0000256" key="3">
    <source>
        <dbReference type="ARBA" id="ARBA00022475"/>
    </source>
</evidence>
<evidence type="ECO:0000256" key="11">
    <source>
        <dbReference type="ARBA" id="ARBA00023326"/>
    </source>
</evidence>
<sequence length="444" mass="47583">MFAKSLIALLSTLALVTAVPNPVPPPAQQERRGVLPTSWHHPRDHPVAALFRRGPEDLPAVGSDAWRAKFANLGQNPEANIPQAWLDALHRAQAANLIPNIPLATSPDGGSTAVYPPGVNGGQEPICSSQFQCRHTDDIWDAPSGMIGLSVDDGPVSFPDASPRLYDFLRTHNQKVTHFMIGANILNAPTMFMRAFEELGDDIGVHTWTHRHMSLLSNEQLVAELGWTLQIIYDSTEGRVARYWRPPYGDCDNRVRAIAKHVFGLTTVIWNQDSRDWTMAANPPGTTLARIQSDFANWLSGPRTPGLVILEHEITADDVTAFINMYPLIAAASSSGQPWTAVSVAQLFDGHVEGATLNGTAVGWYQNAKDNEGDVDQEMDVAGGSPTTSSSAGHSNSTTSTRTGTATATATSTSSHSTSDAHKTFTLGGVAVGALVLITSALAL</sequence>
<feature type="compositionally biased region" description="Low complexity" evidence="14">
    <location>
        <begin position="383"/>
        <end position="418"/>
    </location>
</feature>
<dbReference type="PANTHER" id="PTHR10587:SF135">
    <property type="entry name" value="CHITIN DEACETYLASE 3"/>
    <property type="match status" value="1"/>
</dbReference>
<accession>G4T9W1</accession>
<dbReference type="SUPFAM" id="SSF88713">
    <property type="entry name" value="Glycoside hydrolase/deacetylase"/>
    <property type="match status" value="1"/>
</dbReference>
<evidence type="ECO:0000256" key="13">
    <source>
        <dbReference type="ARBA" id="ARBA00048494"/>
    </source>
</evidence>
<keyword evidence="8" id="KW-0170">Cobalt</keyword>
<evidence type="ECO:0000256" key="10">
    <source>
        <dbReference type="ARBA" id="ARBA00023316"/>
    </source>
</evidence>
<keyword evidence="4" id="KW-0336">GPI-anchor</keyword>
<dbReference type="STRING" id="1109443.G4T9W1"/>
<evidence type="ECO:0000259" key="16">
    <source>
        <dbReference type="PROSITE" id="PS51677"/>
    </source>
</evidence>
<protein>
    <recommendedName>
        <fullName evidence="12">chitin deacetylase</fullName>
        <ecNumber evidence="12">3.5.1.41</ecNumber>
    </recommendedName>
</protein>
<evidence type="ECO:0000256" key="15">
    <source>
        <dbReference type="SAM" id="SignalP"/>
    </source>
</evidence>
<dbReference type="HOGENOM" id="CLU_042090_2_0_1"/>
<keyword evidence="6" id="KW-0472">Membrane</keyword>
<evidence type="ECO:0000256" key="2">
    <source>
        <dbReference type="ARBA" id="ARBA00004609"/>
    </source>
</evidence>
<keyword evidence="10" id="KW-0961">Cell wall biogenesis/degradation</keyword>
<dbReference type="PANTHER" id="PTHR10587">
    <property type="entry name" value="GLYCOSYL TRANSFERASE-RELATED"/>
    <property type="match status" value="1"/>
</dbReference>
<keyword evidence="11" id="KW-0624">Polysaccharide degradation</keyword>
<proteinExistence type="predicted"/>
<feature type="domain" description="NodB homology" evidence="16">
    <location>
        <begin position="145"/>
        <end position="342"/>
    </location>
</feature>
<dbReference type="GO" id="GO:0098552">
    <property type="term" value="C:side of membrane"/>
    <property type="evidence" value="ECO:0007669"/>
    <property type="project" value="UniProtKB-KW"/>
</dbReference>
<dbReference type="OrthoDB" id="407355at2759"/>
<comment type="cofactor">
    <cofactor evidence="1">
        <name>Co(2+)</name>
        <dbReference type="ChEBI" id="CHEBI:48828"/>
    </cofactor>
</comment>
<evidence type="ECO:0000313" key="18">
    <source>
        <dbReference type="Proteomes" id="UP000007148"/>
    </source>
</evidence>
<keyword evidence="15" id="KW-0732">Signal</keyword>